<evidence type="ECO:0000256" key="3">
    <source>
        <dbReference type="ARBA" id="ARBA00022448"/>
    </source>
</evidence>
<evidence type="ECO:0000256" key="9">
    <source>
        <dbReference type="SAM" id="Phobius"/>
    </source>
</evidence>
<evidence type="ECO:0000256" key="4">
    <source>
        <dbReference type="ARBA" id="ARBA00022692"/>
    </source>
</evidence>
<feature type="region of interest" description="Disordered" evidence="8">
    <location>
        <begin position="674"/>
        <end position="701"/>
    </location>
</feature>
<evidence type="ECO:0000259" key="11">
    <source>
        <dbReference type="Pfam" id="PF22614"/>
    </source>
</evidence>
<dbReference type="Pfam" id="PF22614">
    <property type="entry name" value="Slo-like_RCK"/>
    <property type="match status" value="1"/>
</dbReference>
<dbReference type="GO" id="GO:0006813">
    <property type="term" value="P:potassium ion transport"/>
    <property type="evidence" value="ECO:0007669"/>
    <property type="project" value="InterPro"/>
</dbReference>
<keyword evidence="7 9" id="KW-0472">Membrane</keyword>
<dbReference type="OrthoDB" id="414047at2759"/>
<gene>
    <name evidence="12" type="ORF">BWQ96_01539</name>
</gene>
<feature type="region of interest" description="Disordered" evidence="8">
    <location>
        <begin position="631"/>
        <end position="650"/>
    </location>
</feature>
<keyword evidence="3" id="KW-0813">Transport</keyword>
<evidence type="ECO:0000256" key="7">
    <source>
        <dbReference type="ARBA" id="ARBA00023136"/>
    </source>
</evidence>
<dbReference type="Gene3D" id="3.40.50.720">
    <property type="entry name" value="NAD(P)-binding Rossmann-like Domain"/>
    <property type="match status" value="1"/>
</dbReference>
<dbReference type="InterPro" id="IPR010420">
    <property type="entry name" value="CASTOR/POLLUX/SYM8_dom"/>
</dbReference>
<dbReference type="Pfam" id="PF06241">
    <property type="entry name" value="Castor_Poll_mid"/>
    <property type="match status" value="1"/>
</dbReference>
<comment type="subcellular location">
    <subcellularLocation>
        <location evidence="1">Endomembrane system</location>
        <topology evidence="1">Multi-pass membrane protein</topology>
    </subcellularLocation>
</comment>
<comment type="similarity">
    <text evidence="2">Belongs to the castor/pollux (TC 1.A.1.23) family.</text>
</comment>
<dbReference type="AlphaFoldDB" id="A0A2V3J3X3"/>
<dbReference type="PANTHER" id="PTHR31563">
    <property type="entry name" value="ION CHANNEL POLLUX-RELATED"/>
    <property type="match status" value="1"/>
</dbReference>
<evidence type="ECO:0000256" key="2">
    <source>
        <dbReference type="ARBA" id="ARBA00008577"/>
    </source>
</evidence>
<dbReference type="InterPro" id="IPR003148">
    <property type="entry name" value="RCK_N"/>
</dbReference>
<dbReference type="InterPro" id="IPR044849">
    <property type="entry name" value="CASTOR/POLLUX/SYM8-like"/>
</dbReference>
<feature type="transmembrane region" description="Helical" evidence="9">
    <location>
        <begin position="44"/>
        <end position="72"/>
    </location>
</feature>
<evidence type="ECO:0000313" key="12">
    <source>
        <dbReference type="EMBL" id="PXF48687.1"/>
    </source>
</evidence>
<reference evidence="12 13" key="1">
    <citation type="journal article" date="2018" name="Mol. Biol. Evol.">
        <title>Analysis of the draft genome of the red seaweed Gracilariopsis chorda provides insights into genome size evolution in Rhodophyta.</title>
        <authorList>
            <person name="Lee J."/>
            <person name="Yang E.C."/>
            <person name="Graf L."/>
            <person name="Yang J.H."/>
            <person name="Qiu H."/>
            <person name="Zel Zion U."/>
            <person name="Chan C.X."/>
            <person name="Stephens T.G."/>
            <person name="Weber A.P.M."/>
            <person name="Boo G.H."/>
            <person name="Boo S.M."/>
            <person name="Kim K.M."/>
            <person name="Shin Y."/>
            <person name="Jung M."/>
            <person name="Lee S.J."/>
            <person name="Yim H.S."/>
            <person name="Lee J.H."/>
            <person name="Bhattacharya D."/>
            <person name="Yoon H.S."/>
        </authorList>
    </citation>
    <scope>NUCLEOTIDE SEQUENCE [LARGE SCALE GENOMIC DNA]</scope>
    <source>
        <strain evidence="12 13">SKKU-2015</strain>
        <tissue evidence="12">Whole body</tissue>
    </source>
</reference>
<keyword evidence="6" id="KW-0406">Ion transport</keyword>
<dbReference type="Proteomes" id="UP000247409">
    <property type="component" value="Unassembled WGS sequence"/>
</dbReference>
<dbReference type="GO" id="GO:0012505">
    <property type="term" value="C:endomembrane system"/>
    <property type="evidence" value="ECO:0007669"/>
    <property type="project" value="UniProtKB-SubCell"/>
</dbReference>
<evidence type="ECO:0000313" key="13">
    <source>
        <dbReference type="Proteomes" id="UP000247409"/>
    </source>
</evidence>
<evidence type="ECO:0000256" key="5">
    <source>
        <dbReference type="ARBA" id="ARBA00022989"/>
    </source>
</evidence>
<evidence type="ECO:0000256" key="8">
    <source>
        <dbReference type="SAM" id="MobiDB-lite"/>
    </source>
</evidence>
<feature type="domain" description="RCK N-terminal" evidence="11">
    <location>
        <begin position="247"/>
        <end position="329"/>
    </location>
</feature>
<proteinExistence type="inferred from homology"/>
<keyword evidence="13" id="KW-1185">Reference proteome</keyword>
<accession>A0A2V3J3X3</accession>
<keyword evidence="4 9" id="KW-0812">Transmembrane</keyword>
<feature type="compositionally biased region" description="Basic and acidic residues" evidence="8">
    <location>
        <begin position="674"/>
        <end position="684"/>
    </location>
</feature>
<feature type="transmembrane region" description="Helical" evidence="9">
    <location>
        <begin position="174"/>
        <end position="196"/>
    </location>
</feature>
<dbReference type="PANTHER" id="PTHR31563:SF10">
    <property type="entry name" value="ION CHANNEL POLLUX-RELATED"/>
    <property type="match status" value="1"/>
</dbReference>
<name>A0A2V3J3X3_9FLOR</name>
<evidence type="ECO:0000256" key="6">
    <source>
        <dbReference type="ARBA" id="ARBA00023065"/>
    </source>
</evidence>
<organism evidence="12 13">
    <name type="scientific">Gracilariopsis chorda</name>
    <dbReference type="NCBI Taxonomy" id="448386"/>
    <lineage>
        <taxon>Eukaryota</taxon>
        <taxon>Rhodophyta</taxon>
        <taxon>Florideophyceae</taxon>
        <taxon>Rhodymeniophycidae</taxon>
        <taxon>Gracilariales</taxon>
        <taxon>Gracilariaceae</taxon>
        <taxon>Gracilariopsis</taxon>
    </lineage>
</organism>
<protein>
    <submittedName>
        <fullName evidence="12">Putative ion channel CASTOR</fullName>
    </submittedName>
</protein>
<evidence type="ECO:0000259" key="10">
    <source>
        <dbReference type="Pfam" id="PF06241"/>
    </source>
</evidence>
<comment type="caution">
    <text evidence="12">The sequence shown here is derived from an EMBL/GenBank/DDBJ whole genome shotgun (WGS) entry which is preliminary data.</text>
</comment>
<evidence type="ECO:0000256" key="1">
    <source>
        <dbReference type="ARBA" id="ARBA00004127"/>
    </source>
</evidence>
<feature type="domain" description="CASTOR/POLLUX/SYM8 ion channel conserved" evidence="10">
    <location>
        <begin position="384"/>
        <end position="482"/>
    </location>
</feature>
<feature type="transmembrane region" description="Helical" evidence="9">
    <location>
        <begin position="124"/>
        <end position="143"/>
    </location>
</feature>
<keyword evidence="5 9" id="KW-1133">Transmembrane helix</keyword>
<sequence length="933" mass="103514">MLGARVRTRRRARNRRILSKHLHRTGSITTSEASTSLPNKFPRVLGYVLVFLTLIYYGTLKAIIMSAFFLCLKKLKVFLGAMEILGTTYKAYKSRRSHHGPTFREKTLYYIDYWMSTNSYAKGLFLLGVTWCLILTSGTMISWMANEPWVDSLWAAALGSGLDWGFINSTSPSLRLLAVCTNVGGLVLTALLLSIISDAVQTKYDSLRKGESSVTEEGHTLIIGWSVKWLSVMTQLAKAGQSAGGNVIVCLSDQREKEDMENDIAQCEFSFAKVGTRVVCRYGSPLSHHDLKKVSFFRAKSIIILGDDEHDAEATDARSLQILLSIVAAMEREKTIYESKRKKASKKSIGSIRPSRIVIEVMDTENAAIMKSICPELVEPVLAHDVVGRLMLQAARNPLVADVWQDLLGFDGCETYSGQWGILRGLCFKDVLLCFEDGIPLGVKTANGELLLNPHDFYVIEEGDEIIVLAEDDDTYCASITHPLIREKVPDRNTSNGYRYVDICQGGLDAIQNFSKTWACNPSLSLSRIESRDLYGNDVERVLYCGWRFDMGNMLQVFSAVAPLGSEFWILSEMPVEQRESELRLRGWENNTSKVKVVHHVGACRRNVLAQLPLESFTSVIVGGSDLPSVSKARTNAKRSSDSNLLGKSGNADGADARVITVVMMIQDIITRRSTENKNTETHSSRKLNLQMGKNADGPRSFSHNTLTNTGKGVSSGLARAKSQRFLGSKNPVESSATRGVIVGEIVDSRSRAMLSMVNAIDAVVASSELISKAVAMVSEDRSVNRVLNTLFDPYDSEITLESVETYVEVSSNERVSFFELMARGRDVGTIVMGYLVREVVQSETDSQTMVRYTDVMLNPPNKDVRRGWHPDDLLIVLTPGTDETSSLAPSDFLTDVTELRAMDDITMEVSWQDSALSVGRRPARVRFETTDM</sequence>
<dbReference type="EMBL" id="NBIV01000012">
    <property type="protein sequence ID" value="PXF48687.1"/>
    <property type="molecule type" value="Genomic_DNA"/>
</dbReference>